<dbReference type="SUPFAM" id="SSF54427">
    <property type="entry name" value="NTF2-like"/>
    <property type="match status" value="1"/>
</dbReference>
<dbReference type="Gene3D" id="3.10.450.50">
    <property type="match status" value="1"/>
</dbReference>
<dbReference type="Proteomes" id="UP000636010">
    <property type="component" value="Unassembled WGS sequence"/>
</dbReference>
<evidence type="ECO:0008006" key="3">
    <source>
        <dbReference type="Google" id="ProtNLM"/>
    </source>
</evidence>
<reference evidence="2" key="1">
    <citation type="journal article" date="2019" name="Int. J. Syst. Evol. Microbiol.">
        <title>The Global Catalogue of Microorganisms (GCM) 10K type strain sequencing project: providing services to taxonomists for standard genome sequencing and annotation.</title>
        <authorList>
            <consortium name="The Broad Institute Genomics Platform"/>
            <consortium name="The Broad Institute Genome Sequencing Center for Infectious Disease"/>
            <person name="Wu L."/>
            <person name="Ma J."/>
        </authorList>
    </citation>
    <scope>NUCLEOTIDE SEQUENCE [LARGE SCALE GENOMIC DNA]</scope>
    <source>
        <strain evidence="2">CGMCC 1.10832</strain>
    </source>
</reference>
<accession>A0ABQ1N5M7</accession>
<keyword evidence="2" id="KW-1185">Reference proteome</keyword>
<gene>
    <name evidence="1" type="ORF">GCM10011506_45730</name>
</gene>
<dbReference type="RefSeq" id="WP_188467676.1">
    <property type="nucleotide sequence ID" value="NZ_BAABHU010000021.1"/>
</dbReference>
<dbReference type="EMBL" id="BMEC01000021">
    <property type="protein sequence ID" value="GGC54918.1"/>
    <property type="molecule type" value="Genomic_DNA"/>
</dbReference>
<dbReference type="InterPro" id="IPR032710">
    <property type="entry name" value="NTF2-like_dom_sf"/>
</dbReference>
<evidence type="ECO:0000313" key="2">
    <source>
        <dbReference type="Proteomes" id="UP000636010"/>
    </source>
</evidence>
<protein>
    <recommendedName>
        <fullName evidence="3">Nuclear transport factor 2 family protein</fullName>
    </recommendedName>
</protein>
<name>A0ABQ1N5M7_9BACT</name>
<sequence length="129" mass="14946">MIVQSDKSLKQAIESLIEAGTTFNLEQLELVYHENLKVFMVDHKGKSNVLDKNMVKSMFQSKKENGDAPLNDWFEISNMEIEGNLGHAIVIRKVNLTGAEQKFVFSLDFRWEKDRWQVFREVAVVQPQC</sequence>
<evidence type="ECO:0000313" key="1">
    <source>
        <dbReference type="EMBL" id="GGC54918.1"/>
    </source>
</evidence>
<comment type="caution">
    <text evidence="1">The sequence shown here is derived from an EMBL/GenBank/DDBJ whole genome shotgun (WGS) entry which is preliminary data.</text>
</comment>
<proteinExistence type="predicted"/>
<organism evidence="1 2">
    <name type="scientific">Marivirga lumbricoides</name>
    <dbReference type="NCBI Taxonomy" id="1046115"/>
    <lineage>
        <taxon>Bacteria</taxon>
        <taxon>Pseudomonadati</taxon>
        <taxon>Bacteroidota</taxon>
        <taxon>Cytophagia</taxon>
        <taxon>Cytophagales</taxon>
        <taxon>Marivirgaceae</taxon>
        <taxon>Marivirga</taxon>
    </lineage>
</organism>